<dbReference type="EMBL" id="AEVG01000016">
    <property type="protein sequence ID" value="EFX92734.1"/>
    <property type="molecule type" value="Genomic_DNA"/>
</dbReference>
<dbReference type="HOGENOM" id="CLU_3283636_0_0_6"/>
<dbReference type="AlphaFoldDB" id="E8KED1"/>
<accession>E8KED1</accession>
<sequence length="40" mass="4530">MRHFLLNCRAIFMTRKSVPLLHFKALIGKANIAGLSSLFI</sequence>
<reference evidence="1 2" key="1">
    <citation type="submission" date="2011-01" db="EMBL/GenBank/DDBJ databases">
        <authorList>
            <person name="Muzny D."/>
            <person name="Qin X."/>
            <person name="Deng J."/>
            <person name="Jiang H."/>
            <person name="Liu Y."/>
            <person name="Qu J."/>
            <person name="Song X.-Z."/>
            <person name="Zhang L."/>
            <person name="Thornton R."/>
            <person name="Coyle M."/>
            <person name="Francisco L."/>
            <person name="Jackson L."/>
            <person name="Javaid M."/>
            <person name="Korchina V."/>
            <person name="Kovar C."/>
            <person name="Mata R."/>
            <person name="Mathew T."/>
            <person name="Ngo R."/>
            <person name="Nguyen L."/>
            <person name="Nguyen N."/>
            <person name="Okwuonu G."/>
            <person name="Ongeri F."/>
            <person name="Pham C."/>
            <person name="Simmons D."/>
            <person name="Wilczek-Boney K."/>
            <person name="Hale W."/>
            <person name="Jakkamsetti A."/>
            <person name="Pham P."/>
            <person name="Ruth R."/>
            <person name="San Lucas F."/>
            <person name="Warren J."/>
            <person name="Zhang J."/>
            <person name="Zhao Z."/>
            <person name="Zhou C."/>
            <person name="Zhu D."/>
            <person name="Lee S."/>
            <person name="Bess C."/>
            <person name="Blankenburg K."/>
            <person name="Forbes L."/>
            <person name="Fu Q."/>
            <person name="Gubbala S."/>
            <person name="Hirani K."/>
            <person name="Jayaseelan J.C."/>
            <person name="Lara F."/>
            <person name="Munidasa M."/>
            <person name="Palculict T."/>
            <person name="Patil S."/>
            <person name="Pu L.-L."/>
            <person name="Saada N."/>
            <person name="Tang L."/>
            <person name="Weissenberger G."/>
            <person name="Zhu Y."/>
            <person name="Hemphill L."/>
            <person name="Shang Y."/>
            <person name="Youmans B."/>
            <person name="Ayvaz T."/>
            <person name="Ross M."/>
            <person name="Santibanez J."/>
            <person name="Aqrawi P."/>
            <person name="Gross S."/>
            <person name="Joshi V."/>
            <person name="Fowler G."/>
            <person name="Nazareth L."/>
            <person name="Reid J."/>
            <person name="Worley K."/>
            <person name="Petrosino J."/>
            <person name="Highlander S."/>
            <person name="Gibbs R."/>
        </authorList>
    </citation>
    <scope>NUCLEOTIDE SEQUENCE [LARGE SCALE GENOMIC DNA]</scope>
    <source>
        <strain evidence="1 2">ATCC 25976</strain>
    </source>
</reference>
<protein>
    <submittedName>
        <fullName evidence="1">Uncharacterized protein</fullName>
    </submittedName>
</protein>
<dbReference type="Proteomes" id="UP000005467">
    <property type="component" value="Unassembled WGS sequence"/>
</dbReference>
<proteinExistence type="predicted"/>
<gene>
    <name evidence="1" type="ORF">HMPREF0027_0198</name>
</gene>
<organism evidence="1 2">
    <name type="scientific">Actinobacillus ureae ATCC 25976</name>
    <dbReference type="NCBI Taxonomy" id="887324"/>
    <lineage>
        <taxon>Bacteria</taxon>
        <taxon>Pseudomonadati</taxon>
        <taxon>Pseudomonadota</taxon>
        <taxon>Gammaproteobacteria</taxon>
        <taxon>Pasteurellales</taxon>
        <taxon>Pasteurellaceae</taxon>
        <taxon>Actinobacillus</taxon>
    </lineage>
</organism>
<comment type="caution">
    <text evidence="1">The sequence shown here is derived from an EMBL/GenBank/DDBJ whole genome shotgun (WGS) entry which is preliminary data.</text>
</comment>
<keyword evidence="2" id="KW-1185">Reference proteome</keyword>
<name>E8KED1_9PAST</name>
<evidence type="ECO:0000313" key="2">
    <source>
        <dbReference type="Proteomes" id="UP000005467"/>
    </source>
</evidence>
<evidence type="ECO:0000313" key="1">
    <source>
        <dbReference type="EMBL" id="EFX92734.1"/>
    </source>
</evidence>